<dbReference type="InterPro" id="IPR007403">
    <property type="entry name" value="DUF456"/>
</dbReference>
<feature type="transmembrane region" description="Helical" evidence="1">
    <location>
        <begin position="137"/>
        <end position="166"/>
    </location>
</feature>
<evidence type="ECO:0000313" key="3">
    <source>
        <dbReference type="Proteomes" id="UP000315167"/>
    </source>
</evidence>
<evidence type="ECO:0008006" key="4">
    <source>
        <dbReference type="Google" id="ProtNLM"/>
    </source>
</evidence>
<feature type="transmembrane region" description="Helical" evidence="1">
    <location>
        <begin position="6"/>
        <end position="39"/>
    </location>
</feature>
<proteinExistence type="predicted"/>
<keyword evidence="1" id="KW-0812">Transmembrane</keyword>
<keyword evidence="1" id="KW-1133">Transmembrane helix</keyword>
<evidence type="ECO:0000256" key="1">
    <source>
        <dbReference type="SAM" id="Phobius"/>
    </source>
</evidence>
<protein>
    <recommendedName>
        <fullName evidence="4">DUF456 domain-containing protein</fullName>
    </recommendedName>
</protein>
<dbReference type="Proteomes" id="UP000315167">
    <property type="component" value="Unassembled WGS sequence"/>
</dbReference>
<name>A0A562LA54_9GAMM</name>
<comment type="caution">
    <text evidence="2">The sequence shown here is derived from an EMBL/GenBank/DDBJ whole genome shotgun (WGS) entry which is preliminary data.</text>
</comment>
<keyword evidence="1" id="KW-0472">Membrane</keyword>
<dbReference type="RefSeq" id="WP_144898212.1">
    <property type="nucleotide sequence ID" value="NZ_VLKN01000002.1"/>
</dbReference>
<sequence length="167" mass="17475">MDPKTLYYVIAVVLVVVGIIGTVLPALPGLPLVFAGMLLAAWAGDFEQIGPAMIVLLAVLTLLSMAVDFWATAHGAKRVGASRKALVGAVLGTFAGLFVFPPVGLFVGPFAGALAGELLHQRSVDRRSFGHATKVGFGTWFGIVLGVVLKLGIAFAMIGLFALAWWL</sequence>
<keyword evidence="3" id="KW-1185">Reference proteome</keyword>
<dbReference type="EMBL" id="VLKN01000002">
    <property type="protein sequence ID" value="TWI04520.1"/>
    <property type="molecule type" value="Genomic_DNA"/>
</dbReference>
<dbReference type="OrthoDB" id="9808460at2"/>
<gene>
    <name evidence="2" type="ORF">IP90_00653</name>
</gene>
<feature type="transmembrane region" description="Helical" evidence="1">
    <location>
        <begin position="51"/>
        <end position="73"/>
    </location>
</feature>
<reference evidence="2 3" key="1">
    <citation type="journal article" date="2015" name="Stand. Genomic Sci.">
        <title>Genomic Encyclopedia of Bacterial and Archaeal Type Strains, Phase III: the genomes of soil and plant-associated and newly described type strains.</title>
        <authorList>
            <person name="Whitman W.B."/>
            <person name="Woyke T."/>
            <person name="Klenk H.P."/>
            <person name="Zhou Y."/>
            <person name="Lilburn T.G."/>
            <person name="Beck B.J."/>
            <person name="De Vos P."/>
            <person name="Vandamme P."/>
            <person name="Eisen J.A."/>
            <person name="Garrity G."/>
            <person name="Hugenholtz P."/>
            <person name="Kyrpides N.C."/>
        </authorList>
    </citation>
    <scope>NUCLEOTIDE SEQUENCE [LARGE SCALE GENOMIC DNA]</scope>
    <source>
        <strain evidence="2 3">CGMCC 1.10821</strain>
    </source>
</reference>
<feature type="transmembrane region" description="Helical" evidence="1">
    <location>
        <begin position="85"/>
        <end position="116"/>
    </location>
</feature>
<accession>A0A562LA54</accession>
<dbReference type="PANTHER" id="PTHR39165">
    <property type="entry name" value="IG HYPOTHETICAL 17883"/>
    <property type="match status" value="1"/>
</dbReference>
<dbReference type="AlphaFoldDB" id="A0A562LA54"/>
<organism evidence="2 3">
    <name type="scientific">Luteimonas cucumeris</name>
    <dbReference type="NCBI Taxonomy" id="985012"/>
    <lineage>
        <taxon>Bacteria</taxon>
        <taxon>Pseudomonadati</taxon>
        <taxon>Pseudomonadota</taxon>
        <taxon>Gammaproteobacteria</taxon>
        <taxon>Lysobacterales</taxon>
        <taxon>Lysobacteraceae</taxon>
        <taxon>Luteimonas</taxon>
    </lineage>
</organism>
<dbReference type="PANTHER" id="PTHR39165:SF1">
    <property type="entry name" value="DUF456 DOMAIN-CONTAINING PROTEIN"/>
    <property type="match status" value="1"/>
</dbReference>
<dbReference type="Pfam" id="PF04306">
    <property type="entry name" value="DUF456"/>
    <property type="match status" value="1"/>
</dbReference>
<evidence type="ECO:0000313" key="2">
    <source>
        <dbReference type="EMBL" id="TWI04520.1"/>
    </source>
</evidence>